<reference evidence="11 12" key="1">
    <citation type="journal article" date="2016" name="Proc. Natl. Acad. Sci. U.S.A.">
        <title>Comparative genomics of biotechnologically important yeasts.</title>
        <authorList>
            <person name="Riley R."/>
            <person name="Haridas S."/>
            <person name="Wolfe K.H."/>
            <person name="Lopes M.R."/>
            <person name="Hittinger C.T."/>
            <person name="Goeker M."/>
            <person name="Salamov A.A."/>
            <person name="Wisecaver J.H."/>
            <person name="Long T.M."/>
            <person name="Calvey C.H."/>
            <person name="Aerts A.L."/>
            <person name="Barry K.W."/>
            <person name="Choi C."/>
            <person name="Clum A."/>
            <person name="Coughlan A.Y."/>
            <person name="Deshpande S."/>
            <person name="Douglass A.P."/>
            <person name="Hanson S.J."/>
            <person name="Klenk H.-P."/>
            <person name="LaButti K.M."/>
            <person name="Lapidus A."/>
            <person name="Lindquist E.A."/>
            <person name="Lipzen A.M."/>
            <person name="Meier-Kolthoff J.P."/>
            <person name="Ohm R.A."/>
            <person name="Otillar R.P."/>
            <person name="Pangilinan J.L."/>
            <person name="Peng Y."/>
            <person name="Rokas A."/>
            <person name="Rosa C.A."/>
            <person name="Scheuner C."/>
            <person name="Sibirny A.A."/>
            <person name="Slot J.C."/>
            <person name="Stielow J.B."/>
            <person name="Sun H."/>
            <person name="Kurtzman C.P."/>
            <person name="Blackwell M."/>
            <person name="Grigoriev I.V."/>
            <person name="Jeffries T.W."/>
        </authorList>
    </citation>
    <scope>NUCLEOTIDE SEQUENCE [LARGE SCALE GENOMIC DNA]</scope>
    <source>
        <strain evidence="11 12">DSM 6958</strain>
    </source>
</reference>
<evidence type="ECO:0000256" key="8">
    <source>
        <dbReference type="ARBA" id="ARBA00022989"/>
    </source>
</evidence>
<evidence type="ECO:0000256" key="9">
    <source>
        <dbReference type="ARBA" id="ARBA00023136"/>
    </source>
</evidence>
<dbReference type="Pfam" id="PF09753">
    <property type="entry name" value="Use1"/>
    <property type="match status" value="1"/>
</dbReference>
<dbReference type="GO" id="GO:0005484">
    <property type="term" value="F:SNAP receptor activity"/>
    <property type="evidence" value="ECO:0007669"/>
    <property type="project" value="TreeGrafter"/>
</dbReference>
<dbReference type="EMBL" id="KV454407">
    <property type="protein sequence ID" value="ODQ67171.1"/>
    <property type="molecule type" value="Genomic_DNA"/>
</dbReference>
<keyword evidence="12" id="KW-1185">Reference proteome</keyword>
<gene>
    <name evidence="11" type="ORF">NADFUDRAFT_81743</name>
</gene>
<protein>
    <recommendedName>
        <fullName evidence="13">t-SNARE coiled-coil homology domain-containing protein</fullName>
    </recommendedName>
</protein>
<organism evidence="11 12">
    <name type="scientific">Nadsonia fulvescens var. elongata DSM 6958</name>
    <dbReference type="NCBI Taxonomy" id="857566"/>
    <lineage>
        <taxon>Eukaryota</taxon>
        <taxon>Fungi</taxon>
        <taxon>Dikarya</taxon>
        <taxon>Ascomycota</taxon>
        <taxon>Saccharomycotina</taxon>
        <taxon>Dipodascomycetes</taxon>
        <taxon>Dipodascales</taxon>
        <taxon>Dipodascales incertae sedis</taxon>
        <taxon>Nadsonia</taxon>
    </lineage>
</organism>
<evidence type="ECO:0000256" key="1">
    <source>
        <dbReference type="ARBA" id="ARBA00004163"/>
    </source>
</evidence>
<evidence type="ECO:0000256" key="6">
    <source>
        <dbReference type="ARBA" id="ARBA00022892"/>
    </source>
</evidence>
<evidence type="ECO:0000313" key="11">
    <source>
        <dbReference type="EMBL" id="ODQ67171.1"/>
    </source>
</evidence>
<evidence type="ECO:0000256" key="10">
    <source>
        <dbReference type="SAM" id="Phobius"/>
    </source>
</evidence>
<evidence type="ECO:0000256" key="2">
    <source>
        <dbReference type="ARBA" id="ARBA00007891"/>
    </source>
</evidence>
<evidence type="ECO:0000256" key="7">
    <source>
        <dbReference type="ARBA" id="ARBA00022927"/>
    </source>
</evidence>
<evidence type="ECO:0000256" key="5">
    <source>
        <dbReference type="ARBA" id="ARBA00022824"/>
    </source>
</evidence>
<evidence type="ECO:0008006" key="13">
    <source>
        <dbReference type="Google" id="ProtNLM"/>
    </source>
</evidence>
<evidence type="ECO:0000256" key="4">
    <source>
        <dbReference type="ARBA" id="ARBA00022692"/>
    </source>
</evidence>
<evidence type="ECO:0000256" key="3">
    <source>
        <dbReference type="ARBA" id="ARBA00022448"/>
    </source>
</evidence>
<accession>A0A1E3PP21</accession>
<keyword evidence="3" id="KW-0813">Transport</keyword>
<keyword evidence="8 10" id="KW-1133">Transmembrane helix</keyword>
<keyword evidence="6" id="KW-0931">ER-Golgi transport</keyword>
<dbReference type="GO" id="GO:0015031">
    <property type="term" value="P:protein transport"/>
    <property type="evidence" value="ECO:0007669"/>
    <property type="project" value="UniProtKB-KW"/>
</dbReference>
<dbReference type="Proteomes" id="UP000095009">
    <property type="component" value="Unassembled WGS sequence"/>
</dbReference>
<name>A0A1E3PP21_9ASCO</name>
<keyword evidence="9 10" id="KW-0472">Membrane</keyword>
<keyword evidence="5" id="KW-0256">Endoplasmic reticulum</keyword>
<sequence>MVDTILEIHQLDQFLAHIQDESSVLWNKSQSLSSRKREYEIERVGHGPMTTSELLETSLMDDVADEAFLISLERSRINHNLDYSRKMLVIASDDNSHQSSPASNRIASITTALSHIKEVSYPILEHEKQTYEELRELKEKIIYEKEQIAGKHLSPSFNLEEDGDEDFTGAKSQIPADVTYNHNPSEAVSTFHDKMAQDQTEQDQLAASVLAMTQRLKENAKKLNVLIEEDSDILKTTSNSLNKVVGSLDKVSSRLDKYYNITSLGWWFYIWAFLGIFLALVVGMVLIRLFPKF</sequence>
<dbReference type="GO" id="GO:0005789">
    <property type="term" value="C:endoplasmic reticulum membrane"/>
    <property type="evidence" value="ECO:0007669"/>
    <property type="project" value="UniProtKB-SubCell"/>
</dbReference>
<feature type="transmembrane region" description="Helical" evidence="10">
    <location>
        <begin position="266"/>
        <end position="290"/>
    </location>
</feature>
<dbReference type="GO" id="GO:0031201">
    <property type="term" value="C:SNARE complex"/>
    <property type="evidence" value="ECO:0007669"/>
    <property type="project" value="TreeGrafter"/>
</dbReference>
<dbReference type="OrthoDB" id="4008582at2759"/>
<keyword evidence="7" id="KW-0653">Protein transport</keyword>
<proteinExistence type="inferred from homology"/>
<dbReference type="InterPro" id="IPR019150">
    <property type="entry name" value="Vesicle_transport_protein_Use1"/>
</dbReference>
<dbReference type="GO" id="GO:0006890">
    <property type="term" value="P:retrograde vesicle-mediated transport, Golgi to endoplasmic reticulum"/>
    <property type="evidence" value="ECO:0007669"/>
    <property type="project" value="TreeGrafter"/>
</dbReference>
<dbReference type="PANTHER" id="PTHR13050:SF7">
    <property type="entry name" value="VESICLE TRANSPORT PROTEIN USE1"/>
    <property type="match status" value="1"/>
</dbReference>
<keyword evidence="4 10" id="KW-0812">Transmembrane</keyword>
<comment type="similarity">
    <text evidence="2">Belongs to the USE1 family.</text>
</comment>
<evidence type="ECO:0000313" key="12">
    <source>
        <dbReference type="Proteomes" id="UP000095009"/>
    </source>
</evidence>
<comment type="subcellular location">
    <subcellularLocation>
        <location evidence="1">Endoplasmic reticulum membrane</location>
        <topology evidence="1">Single-pass type IV membrane protein</topology>
    </subcellularLocation>
</comment>
<dbReference type="AlphaFoldDB" id="A0A1E3PP21"/>
<dbReference type="PANTHER" id="PTHR13050">
    <property type="entry name" value="USE1-LIKE PROTEIN"/>
    <property type="match status" value="1"/>
</dbReference>